<dbReference type="InterPro" id="IPR011701">
    <property type="entry name" value="MFS"/>
</dbReference>
<dbReference type="AlphaFoldDB" id="A0A2H3ERN9"/>
<evidence type="ECO:0000313" key="4">
    <source>
        <dbReference type="EMBL" id="PBL01467.1"/>
    </source>
</evidence>
<keyword evidence="3" id="KW-1133">Transmembrane helix</keyword>
<comment type="similarity">
    <text evidence="2">Belongs to the major facilitator superfamily. Monocarboxylate porter (TC 2.A.1.13) family.</text>
</comment>
<dbReference type="InParanoid" id="A0A2H3ERN9"/>
<feature type="transmembrane region" description="Helical" evidence="3">
    <location>
        <begin position="439"/>
        <end position="460"/>
    </location>
</feature>
<comment type="subcellular location">
    <subcellularLocation>
        <location evidence="1">Membrane</location>
        <topology evidence="1">Multi-pass membrane protein</topology>
    </subcellularLocation>
</comment>
<feature type="transmembrane region" description="Helical" evidence="3">
    <location>
        <begin position="64"/>
        <end position="85"/>
    </location>
</feature>
<keyword evidence="3" id="KW-0472">Membrane</keyword>
<keyword evidence="5" id="KW-1185">Reference proteome</keyword>
<accession>A0A2H3ERN9</accession>
<dbReference type="Pfam" id="PF07690">
    <property type="entry name" value="MFS_1"/>
    <property type="match status" value="1"/>
</dbReference>
<sequence>MSTDIELVSLNQTRTKVDDSDQRTIDLEDMIVDEQMTQRGGANDTDEAPLNASSLPPMDRGFHAWAFLVSAWLLEFLVWSYPFSYGVFLNYYTSHEPFQNTPSSLLALVGSLSTGLMYFASLIILPVFSRFPVHKKKGMYVGLVLCVAGLFGAAFAKTSGVLLLTQGILYSVGGSMLYFPTMTYTFEWFSERKGLANGLIFSGSGIGGVVMPIVIKTLLYQYGFRSTMLALGTAFTIFALPALPYIKSRVPPSQIVHHRPINTQFLKFKPFWIFLIANLIQGLGTFLPTLYLPTFATDLGINNAASAGTWALSLMNGTSAPGCIFLGYLSDRFDLRISIFLSALGSSFAVLCIWGFTTQLATLLVFAAVYGFLAPSWSALWTKFASTVGGDDPHLSSMLMCIFIAGRGVGNALAAPISSGLLHPWALTGKSEYPYALKGYGPLILFTGITLLSSMIGVVYRQFDAKLLRTSEALKFLGISDRIAFFHCGDPEQRGVYPVEPNVKNYQAAQETTPLECQHILATESNKIGFSLLVINDVCSDFWLSNYDDDAIPLIELHTAK</sequence>
<feature type="transmembrane region" description="Helical" evidence="3">
    <location>
        <begin position="271"/>
        <end position="290"/>
    </location>
</feature>
<feature type="transmembrane region" description="Helical" evidence="3">
    <location>
        <begin position="168"/>
        <end position="186"/>
    </location>
</feature>
<name>A0A2H3ERN9_ARMGA</name>
<evidence type="ECO:0000256" key="1">
    <source>
        <dbReference type="ARBA" id="ARBA00004141"/>
    </source>
</evidence>
<feature type="transmembrane region" description="Helical" evidence="3">
    <location>
        <begin position="198"/>
        <end position="222"/>
    </location>
</feature>
<feature type="transmembrane region" description="Helical" evidence="3">
    <location>
        <begin position="397"/>
        <end position="419"/>
    </location>
</feature>
<dbReference type="PANTHER" id="PTHR11360:SF287">
    <property type="entry name" value="MFS MONOCARBOXYLATE TRANSPORTER"/>
    <property type="match status" value="1"/>
</dbReference>
<dbReference type="PANTHER" id="PTHR11360">
    <property type="entry name" value="MONOCARBOXYLATE TRANSPORTER"/>
    <property type="match status" value="1"/>
</dbReference>
<keyword evidence="3" id="KW-0812">Transmembrane</keyword>
<proteinExistence type="inferred from homology"/>
<feature type="transmembrane region" description="Helical" evidence="3">
    <location>
        <begin position="140"/>
        <end position="156"/>
    </location>
</feature>
<gene>
    <name evidence="4" type="ORF">ARMGADRAFT_1073750</name>
</gene>
<evidence type="ECO:0000256" key="2">
    <source>
        <dbReference type="ARBA" id="ARBA00006727"/>
    </source>
</evidence>
<feature type="transmembrane region" description="Helical" evidence="3">
    <location>
        <begin position="310"/>
        <end position="330"/>
    </location>
</feature>
<dbReference type="EMBL" id="KZ293646">
    <property type="protein sequence ID" value="PBL01467.1"/>
    <property type="molecule type" value="Genomic_DNA"/>
</dbReference>
<protein>
    <submittedName>
        <fullName evidence="4">MFS general substrate transporter</fullName>
    </submittedName>
</protein>
<feature type="transmembrane region" description="Helical" evidence="3">
    <location>
        <begin position="363"/>
        <end position="385"/>
    </location>
</feature>
<dbReference type="InterPro" id="IPR036259">
    <property type="entry name" value="MFS_trans_sf"/>
</dbReference>
<evidence type="ECO:0000313" key="5">
    <source>
        <dbReference type="Proteomes" id="UP000217790"/>
    </source>
</evidence>
<dbReference type="GO" id="GO:0022857">
    <property type="term" value="F:transmembrane transporter activity"/>
    <property type="evidence" value="ECO:0007669"/>
    <property type="project" value="InterPro"/>
</dbReference>
<evidence type="ECO:0000256" key="3">
    <source>
        <dbReference type="SAM" id="Phobius"/>
    </source>
</evidence>
<dbReference type="InterPro" id="IPR050327">
    <property type="entry name" value="Proton-linked_MCT"/>
</dbReference>
<dbReference type="Gene3D" id="1.20.1250.20">
    <property type="entry name" value="MFS general substrate transporter like domains"/>
    <property type="match status" value="2"/>
</dbReference>
<feature type="transmembrane region" description="Helical" evidence="3">
    <location>
        <begin position="228"/>
        <end position="246"/>
    </location>
</feature>
<dbReference type="Proteomes" id="UP000217790">
    <property type="component" value="Unassembled WGS sequence"/>
</dbReference>
<dbReference type="OrthoDB" id="2213137at2759"/>
<dbReference type="OMA" id="NPLKLGF"/>
<dbReference type="STRING" id="47427.A0A2H3ERN9"/>
<dbReference type="GO" id="GO:0016020">
    <property type="term" value="C:membrane"/>
    <property type="evidence" value="ECO:0007669"/>
    <property type="project" value="UniProtKB-SubCell"/>
</dbReference>
<feature type="transmembrane region" description="Helical" evidence="3">
    <location>
        <begin position="105"/>
        <end position="128"/>
    </location>
</feature>
<dbReference type="SUPFAM" id="SSF103473">
    <property type="entry name" value="MFS general substrate transporter"/>
    <property type="match status" value="1"/>
</dbReference>
<organism evidence="4 5">
    <name type="scientific">Armillaria gallica</name>
    <name type="common">Bulbous honey fungus</name>
    <name type="synonym">Armillaria bulbosa</name>
    <dbReference type="NCBI Taxonomy" id="47427"/>
    <lineage>
        <taxon>Eukaryota</taxon>
        <taxon>Fungi</taxon>
        <taxon>Dikarya</taxon>
        <taxon>Basidiomycota</taxon>
        <taxon>Agaricomycotina</taxon>
        <taxon>Agaricomycetes</taxon>
        <taxon>Agaricomycetidae</taxon>
        <taxon>Agaricales</taxon>
        <taxon>Marasmiineae</taxon>
        <taxon>Physalacriaceae</taxon>
        <taxon>Armillaria</taxon>
    </lineage>
</organism>
<feature type="transmembrane region" description="Helical" evidence="3">
    <location>
        <begin position="337"/>
        <end position="357"/>
    </location>
</feature>
<reference evidence="5" key="1">
    <citation type="journal article" date="2017" name="Nat. Ecol. Evol.">
        <title>Genome expansion and lineage-specific genetic innovations in the forest pathogenic fungi Armillaria.</title>
        <authorList>
            <person name="Sipos G."/>
            <person name="Prasanna A.N."/>
            <person name="Walter M.C."/>
            <person name="O'Connor E."/>
            <person name="Balint B."/>
            <person name="Krizsan K."/>
            <person name="Kiss B."/>
            <person name="Hess J."/>
            <person name="Varga T."/>
            <person name="Slot J."/>
            <person name="Riley R."/>
            <person name="Boka B."/>
            <person name="Rigling D."/>
            <person name="Barry K."/>
            <person name="Lee J."/>
            <person name="Mihaltcheva S."/>
            <person name="LaButti K."/>
            <person name="Lipzen A."/>
            <person name="Waldron R."/>
            <person name="Moloney N.M."/>
            <person name="Sperisen C."/>
            <person name="Kredics L."/>
            <person name="Vagvoelgyi C."/>
            <person name="Patrignani A."/>
            <person name="Fitzpatrick D."/>
            <person name="Nagy I."/>
            <person name="Doyle S."/>
            <person name="Anderson J.B."/>
            <person name="Grigoriev I.V."/>
            <person name="Gueldener U."/>
            <person name="Muensterkoetter M."/>
            <person name="Nagy L.G."/>
        </authorList>
    </citation>
    <scope>NUCLEOTIDE SEQUENCE [LARGE SCALE GENOMIC DNA]</scope>
    <source>
        <strain evidence="5">Ar21-2</strain>
    </source>
</reference>